<keyword evidence="2" id="KW-1133">Transmembrane helix</keyword>
<evidence type="ECO:0000256" key="1">
    <source>
        <dbReference type="SAM" id="MobiDB-lite"/>
    </source>
</evidence>
<sequence>MVAGDGKVAEPRRVMRLWKVVVVRGVEMMWCGSCDDDGLGGVVMIVTWWLVAGSWPHMVERRRIMEEREERARYFNIPPRAVSLDPVVVTAPRAVDPVGSPSPTTIDQDVPSASTSPTNQEIQSLVIHRRTNS</sequence>
<reference evidence="3" key="2">
    <citation type="submission" date="2022-01" db="EMBL/GenBank/DDBJ databases">
        <authorList>
            <person name="Yamashiro T."/>
            <person name="Shiraishi A."/>
            <person name="Satake H."/>
            <person name="Nakayama K."/>
        </authorList>
    </citation>
    <scope>NUCLEOTIDE SEQUENCE</scope>
</reference>
<evidence type="ECO:0000313" key="3">
    <source>
        <dbReference type="EMBL" id="GJS68137.1"/>
    </source>
</evidence>
<dbReference type="Proteomes" id="UP001151760">
    <property type="component" value="Unassembled WGS sequence"/>
</dbReference>
<organism evidence="3 4">
    <name type="scientific">Tanacetum coccineum</name>
    <dbReference type="NCBI Taxonomy" id="301880"/>
    <lineage>
        <taxon>Eukaryota</taxon>
        <taxon>Viridiplantae</taxon>
        <taxon>Streptophyta</taxon>
        <taxon>Embryophyta</taxon>
        <taxon>Tracheophyta</taxon>
        <taxon>Spermatophyta</taxon>
        <taxon>Magnoliopsida</taxon>
        <taxon>eudicotyledons</taxon>
        <taxon>Gunneridae</taxon>
        <taxon>Pentapetalae</taxon>
        <taxon>asterids</taxon>
        <taxon>campanulids</taxon>
        <taxon>Asterales</taxon>
        <taxon>Asteraceae</taxon>
        <taxon>Asteroideae</taxon>
        <taxon>Anthemideae</taxon>
        <taxon>Anthemidinae</taxon>
        <taxon>Tanacetum</taxon>
    </lineage>
</organism>
<gene>
    <name evidence="3" type="ORF">Tco_0682702</name>
</gene>
<accession>A0ABQ4XT08</accession>
<reference evidence="3" key="1">
    <citation type="journal article" date="2022" name="Int. J. Mol. Sci.">
        <title>Draft Genome of Tanacetum Coccineum: Genomic Comparison of Closely Related Tanacetum-Family Plants.</title>
        <authorList>
            <person name="Yamashiro T."/>
            <person name="Shiraishi A."/>
            <person name="Nakayama K."/>
            <person name="Satake H."/>
        </authorList>
    </citation>
    <scope>NUCLEOTIDE SEQUENCE</scope>
</reference>
<name>A0ABQ4XT08_9ASTR</name>
<feature type="compositionally biased region" description="Polar residues" evidence="1">
    <location>
        <begin position="101"/>
        <end position="123"/>
    </location>
</feature>
<keyword evidence="2" id="KW-0812">Transmembrane</keyword>
<evidence type="ECO:0000256" key="2">
    <source>
        <dbReference type="SAM" id="Phobius"/>
    </source>
</evidence>
<feature type="transmembrane region" description="Helical" evidence="2">
    <location>
        <begin position="38"/>
        <end position="58"/>
    </location>
</feature>
<comment type="caution">
    <text evidence="3">The sequence shown here is derived from an EMBL/GenBank/DDBJ whole genome shotgun (WGS) entry which is preliminary data.</text>
</comment>
<protein>
    <submittedName>
        <fullName evidence="3">Uncharacterized protein</fullName>
    </submittedName>
</protein>
<keyword evidence="2" id="KW-0472">Membrane</keyword>
<keyword evidence="4" id="KW-1185">Reference proteome</keyword>
<proteinExistence type="predicted"/>
<dbReference type="EMBL" id="BQNB010009768">
    <property type="protein sequence ID" value="GJS68137.1"/>
    <property type="molecule type" value="Genomic_DNA"/>
</dbReference>
<evidence type="ECO:0000313" key="4">
    <source>
        <dbReference type="Proteomes" id="UP001151760"/>
    </source>
</evidence>
<feature type="region of interest" description="Disordered" evidence="1">
    <location>
        <begin position="94"/>
        <end position="133"/>
    </location>
</feature>